<keyword evidence="9" id="KW-1185">Reference proteome</keyword>
<evidence type="ECO:0000256" key="1">
    <source>
        <dbReference type="ARBA" id="ARBA00004141"/>
    </source>
</evidence>
<evidence type="ECO:0000256" key="6">
    <source>
        <dbReference type="SAM" id="MobiDB-lite"/>
    </source>
</evidence>
<accession>A0A1V8SZR5</accession>
<comment type="caution">
    <text evidence="8">The sequence shown here is derived from an EMBL/GenBank/DDBJ whole genome shotgun (WGS) entry which is preliminary data.</text>
</comment>
<dbReference type="Pfam" id="PF13347">
    <property type="entry name" value="MFS_2"/>
    <property type="match status" value="1"/>
</dbReference>
<dbReference type="SUPFAM" id="SSF103473">
    <property type="entry name" value="MFS general substrate transporter"/>
    <property type="match status" value="1"/>
</dbReference>
<feature type="transmembrane region" description="Helical" evidence="7">
    <location>
        <begin position="62"/>
        <end position="82"/>
    </location>
</feature>
<keyword evidence="5 7" id="KW-0472">Membrane</keyword>
<feature type="transmembrane region" description="Helical" evidence="7">
    <location>
        <begin position="390"/>
        <end position="409"/>
    </location>
</feature>
<protein>
    <recommendedName>
        <fullName evidence="10">General alpha-glucoside permease</fullName>
    </recommendedName>
</protein>
<dbReference type="GO" id="GO:0005886">
    <property type="term" value="C:plasma membrane"/>
    <property type="evidence" value="ECO:0007669"/>
    <property type="project" value="TreeGrafter"/>
</dbReference>
<evidence type="ECO:0000313" key="8">
    <source>
        <dbReference type="EMBL" id="OQO04511.1"/>
    </source>
</evidence>
<reference evidence="9" key="1">
    <citation type="submission" date="2017-03" db="EMBL/GenBank/DDBJ databases">
        <title>Genomes of endolithic fungi from Antarctica.</title>
        <authorList>
            <person name="Coleine C."/>
            <person name="Masonjones S."/>
            <person name="Stajich J.E."/>
        </authorList>
    </citation>
    <scope>NUCLEOTIDE SEQUENCE [LARGE SCALE GENOMIC DNA]</scope>
    <source>
        <strain evidence="9">CCFEE 5527</strain>
    </source>
</reference>
<organism evidence="8 9">
    <name type="scientific">Cryoendolithus antarcticus</name>
    <dbReference type="NCBI Taxonomy" id="1507870"/>
    <lineage>
        <taxon>Eukaryota</taxon>
        <taxon>Fungi</taxon>
        <taxon>Dikarya</taxon>
        <taxon>Ascomycota</taxon>
        <taxon>Pezizomycotina</taxon>
        <taxon>Dothideomycetes</taxon>
        <taxon>Dothideomycetidae</taxon>
        <taxon>Cladosporiales</taxon>
        <taxon>Cladosporiaceae</taxon>
        <taxon>Cryoendolithus</taxon>
    </lineage>
</organism>
<feature type="compositionally biased region" description="Polar residues" evidence="6">
    <location>
        <begin position="447"/>
        <end position="465"/>
    </location>
</feature>
<keyword evidence="2" id="KW-0813">Transport</keyword>
<evidence type="ECO:0000313" key="9">
    <source>
        <dbReference type="Proteomes" id="UP000192596"/>
    </source>
</evidence>
<evidence type="ECO:0000256" key="2">
    <source>
        <dbReference type="ARBA" id="ARBA00022448"/>
    </source>
</evidence>
<dbReference type="InterPro" id="IPR036259">
    <property type="entry name" value="MFS_trans_sf"/>
</dbReference>
<dbReference type="Proteomes" id="UP000192596">
    <property type="component" value="Unassembled WGS sequence"/>
</dbReference>
<dbReference type="OrthoDB" id="28755at2759"/>
<feature type="transmembrane region" description="Helical" evidence="7">
    <location>
        <begin position="278"/>
        <end position="299"/>
    </location>
</feature>
<proteinExistence type="predicted"/>
<dbReference type="Gene3D" id="1.20.1250.20">
    <property type="entry name" value="MFS general substrate transporter like domains"/>
    <property type="match status" value="1"/>
</dbReference>
<dbReference type="AlphaFoldDB" id="A0A1V8SZR5"/>
<sequence length="580" mass="62393">MPPSSTSATWTGHPRIRGASEPLQLFLLTASLIGLQFCWGTEMTYCTPFLLSLGLSKSSLSLVWVAGPLSGLIMQPVIGMISDRWTGRWGRRRPFMVGGTVGVVVLLGVLGWCEGLVGAFGGGRGATIVVAVVDIFVLDFVINIVQSTCRSLIVDTLPVEKQQLGSAWGMYISLPDGRGAHEAVVDGWLTGLGHLMVYAVGSLDLVAILGPTFLGDTQFKKVCAIAALAIAVAQGVTCWAVSERVLVSSGTEKDGSSKSATTIVKDLYKTTMNLPPPIQSICWVQFWSWIGWFPFLFYSSTWVGEIYMRYDAPEADSPVSSSDALSDVGRVGSRALIVFAFVSFAFSILLPYIARSSDDGPPYTPRPPQSLEPILKGVRLPSSWKPTLPAAWMMANVLFAITMIFAPIVHSVHFATILVAICGLPWSIGGWASFALMGTEINRLSTSLPQSQSNTNSSYRQLSTTDEMEMTSDPSPPRILHLRHDSEADADVHTSTGELAGVYLGILNLYTTLPQFVGTGISTIVFSILEPGKSPELAQHAPPEEHHSAEGVSGIGVCLFIGAVCAMWAAWKCRKLGGTW</sequence>
<evidence type="ECO:0008006" key="10">
    <source>
        <dbReference type="Google" id="ProtNLM"/>
    </source>
</evidence>
<keyword evidence="3 7" id="KW-0812">Transmembrane</keyword>
<evidence type="ECO:0000256" key="3">
    <source>
        <dbReference type="ARBA" id="ARBA00022692"/>
    </source>
</evidence>
<gene>
    <name evidence="8" type="ORF">B0A48_09433</name>
</gene>
<evidence type="ECO:0000256" key="4">
    <source>
        <dbReference type="ARBA" id="ARBA00022989"/>
    </source>
</evidence>
<feature type="transmembrane region" description="Helical" evidence="7">
    <location>
        <begin position="416"/>
        <end position="437"/>
    </location>
</feature>
<dbReference type="STRING" id="1507870.A0A1V8SZR5"/>
<evidence type="ECO:0000256" key="7">
    <source>
        <dbReference type="SAM" id="Phobius"/>
    </source>
</evidence>
<feature type="transmembrane region" description="Helical" evidence="7">
    <location>
        <begin position="125"/>
        <end position="145"/>
    </location>
</feature>
<feature type="transmembrane region" description="Helical" evidence="7">
    <location>
        <begin position="94"/>
        <end position="113"/>
    </location>
</feature>
<feature type="transmembrane region" description="Helical" evidence="7">
    <location>
        <begin position="552"/>
        <end position="571"/>
    </location>
</feature>
<feature type="region of interest" description="Disordered" evidence="6">
    <location>
        <begin position="447"/>
        <end position="474"/>
    </location>
</feature>
<dbReference type="GO" id="GO:0008506">
    <property type="term" value="F:sucrose:proton symporter activity"/>
    <property type="evidence" value="ECO:0007669"/>
    <property type="project" value="TreeGrafter"/>
</dbReference>
<dbReference type="EMBL" id="NAJO01000021">
    <property type="protein sequence ID" value="OQO04511.1"/>
    <property type="molecule type" value="Genomic_DNA"/>
</dbReference>
<dbReference type="PANTHER" id="PTHR19432:SF76">
    <property type="entry name" value="TRANSPORTER, PUTATIVE (EUROFUNG)-RELATED"/>
    <property type="match status" value="1"/>
</dbReference>
<keyword evidence="4 7" id="KW-1133">Transmembrane helix</keyword>
<evidence type="ECO:0000256" key="5">
    <source>
        <dbReference type="ARBA" id="ARBA00023136"/>
    </source>
</evidence>
<comment type="subcellular location">
    <subcellularLocation>
        <location evidence="1">Membrane</location>
        <topology evidence="1">Multi-pass membrane protein</topology>
    </subcellularLocation>
</comment>
<feature type="transmembrane region" description="Helical" evidence="7">
    <location>
        <begin position="335"/>
        <end position="354"/>
    </location>
</feature>
<feature type="transmembrane region" description="Helical" evidence="7">
    <location>
        <begin position="23"/>
        <end position="41"/>
    </location>
</feature>
<dbReference type="InParanoid" id="A0A1V8SZR5"/>
<dbReference type="PANTHER" id="PTHR19432">
    <property type="entry name" value="SUGAR TRANSPORTER"/>
    <property type="match status" value="1"/>
</dbReference>
<name>A0A1V8SZR5_9PEZI</name>